<feature type="signal peptide" evidence="1">
    <location>
        <begin position="1"/>
        <end position="23"/>
    </location>
</feature>
<name>A0ABW0EMS6_9PSEU</name>
<feature type="chain" id="PRO_5046871569" evidence="1">
    <location>
        <begin position="24"/>
        <end position="114"/>
    </location>
</feature>
<evidence type="ECO:0000313" key="3">
    <source>
        <dbReference type="Proteomes" id="UP001596157"/>
    </source>
</evidence>
<reference evidence="3" key="1">
    <citation type="journal article" date="2019" name="Int. J. Syst. Evol. Microbiol.">
        <title>The Global Catalogue of Microorganisms (GCM) 10K type strain sequencing project: providing services to taxonomists for standard genome sequencing and annotation.</title>
        <authorList>
            <consortium name="The Broad Institute Genomics Platform"/>
            <consortium name="The Broad Institute Genome Sequencing Center for Infectious Disease"/>
            <person name="Wu L."/>
            <person name="Ma J."/>
        </authorList>
    </citation>
    <scope>NUCLEOTIDE SEQUENCE [LARGE SCALE GENOMIC DNA]</scope>
    <source>
        <strain evidence="3">CCUG 59778</strain>
    </source>
</reference>
<dbReference type="PROSITE" id="PS51257">
    <property type="entry name" value="PROKAR_LIPOPROTEIN"/>
    <property type="match status" value="1"/>
</dbReference>
<keyword evidence="3" id="KW-1185">Reference proteome</keyword>
<proteinExistence type="predicted"/>
<accession>A0ABW0EMS6</accession>
<dbReference type="Proteomes" id="UP001596157">
    <property type="component" value="Unassembled WGS sequence"/>
</dbReference>
<keyword evidence="1" id="KW-0732">Signal</keyword>
<organism evidence="2 3">
    <name type="scientific">Actinokineospora guangxiensis</name>
    <dbReference type="NCBI Taxonomy" id="1490288"/>
    <lineage>
        <taxon>Bacteria</taxon>
        <taxon>Bacillati</taxon>
        <taxon>Actinomycetota</taxon>
        <taxon>Actinomycetes</taxon>
        <taxon>Pseudonocardiales</taxon>
        <taxon>Pseudonocardiaceae</taxon>
        <taxon>Actinokineospora</taxon>
    </lineage>
</organism>
<dbReference type="RefSeq" id="WP_378246109.1">
    <property type="nucleotide sequence ID" value="NZ_JBHSKF010000003.1"/>
</dbReference>
<evidence type="ECO:0000256" key="1">
    <source>
        <dbReference type="SAM" id="SignalP"/>
    </source>
</evidence>
<protein>
    <submittedName>
        <fullName evidence="2">Peptidase inhibitor family I36 protein</fullName>
    </submittedName>
</protein>
<dbReference type="Pfam" id="PF03995">
    <property type="entry name" value="Inhibitor_I36"/>
    <property type="match status" value="1"/>
</dbReference>
<gene>
    <name evidence="2" type="ORF">ACFPM7_09655</name>
</gene>
<evidence type="ECO:0000313" key="2">
    <source>
        <dbReference type="EMBL" id="MFC5287314.1"/>
    </source>
</evidence>
<sequence length="114" mass="12120">MRAVVVAVLSVFGLAFLVVPASASVGCDAGEVCLWSGTSYRGQLVKLTLSDTNPGECVPIGVEARSFANLLRQPVTVYQSQECSTEGEFDTYPGRGVYVPCAPFVVRGVQIWSS</sequence>
<dbReference type="EMBL" id="JBHSKF010000003">
    <property type="protein sequence ID" value="MFC5287314.1"/>
    <property type="molecule type" value="Genomic_DNA"/>
</dbReference>
<comment type="caution">
    <text evidence="2">The sequence shown here is derived from an EMBL/GenBank/DDBJ whole genome shotgun (WGS) entry which is preliminary data.</text>
</comment>